<comment type="subcellular location">
    <subcellularLocation>
        <location evidence="1">Cell membrane</location>
        <topology evidence="1">Multi-pass membrane protein</topology>
    </subcellularLocation>
</comment>
<evidence type="ECO:0000256" key="5">
    <source>
        <dbReference type="ARBA" id="ARBA00023136"/>
    </source>
</evidence>
<protein>
    <recommendedName>
        <fullName evidence="8">G-protein coupled receptors family 1 profile domain-containing protein</fullName>
    </recommendedName>
</protein>
<evidence type="ECO:0000313" key="9">
    <source>
        <dbReference type="EMBL" id="KAJ7325335.1"/>
    </source>
</evidence>
<proteinExistence type="inferred from homology"/>
<organism evidence="9 10">
    <name type="scientific">Desmophyllum pertusum</name>
    <dbReference type="NCBI Taxonomy" id="174260"/>
    <lineage>
        <taxon>Eukaryota</taxon>
        <taxon>Metazoa</taxon>
        <taxon>Cnidaria</taxon>
        <taxon>Anthozoa</taxon>
        <taxon>Hexacorallia</taxon>
        <taxon>Scleractinia</taxon>
        <taxon>Caryophylliina</taxon>
        <taxon>Caryophylliidae</taxon>
        <taxon>Desmophyllum</taxon>
    </lineage>
</organism>
<dbReference type="GO" id="GO:0004930">
    <property type="term" value="F:G protein-coupled receptor activity"/>
    <property type="evidence" value="ECO:0007669"/>
    <property type="project" value="UniProtKB-KW"/>
</dbReference>
<feature type="transmembrane region" description="Helical" evidence="7">
    <location>
        <begin position="282"/>
        <end position="303"/>
    </location>
</feature>
<evidence type="ECO:0000256" key="1">
    <source>
        <dbReference type="ARBA" id="ARBA00004651"/>
    </source>
</evidence>
<feature type="transmembrane region" description="Helical" evidence="7">
    <location>
        <begin position="189"/>
        <end position="213"/>
    </location>
</feature>
<evidence type="ECO:0000256" key="6">
    <source>
        <dbReference type="RuleBase" id="RU000688"/>
    </source>
</evidence>
<dbReference type="PANTHER" id="PTHR22750">
    <property type="entry name" value="G-PROTEIN COUPLED RECEPTOR"/>
    <property type="match status" value="1"/>
</dbReference>
<evidence type="ECO:0000256" key="7">
    <source>
        <dbReference type="SAM" id="Phobius"/>
    </source>
</evidence>
<dbReference type="SMART" id="SM01381">
    <property type="entry name" value="7TM_GPCR_Srsx"/>
    <property type="match status" value="1"/>
</dbReference>
<keyword evidence="5 7" id="KW-0472">Membrane</keyword>
<keyword evidence="2" id="KW-1003">Cell membrane</keyword>
<feature type="transmembrane region" description="Helical" evidence="7">
    <location>
        <begin position="80"/>
        <end position="100"/>
    </location>
</feature>
<gene>
    <name evidence="9" type="ORF">OS493_029881</name>
</gene>
<dbReference type="PRINTS" id="PR00237">
    <property type="entry name" value="GPCRRHODOPSN"/>
</dbReference>
<comment type="similarity">
    <text evidence="6">Belongs to the G-protein coupled receptor 1 family.</text>
</comment>
<feature type="transmembrane region" description="Helical" evidence="7">
    <location>
        <begin position="120"/>
        <end position="141"/>
    </location>
</feature>
<dbReference type="PROSITE" id="PS00237">
    <property type="entry name" value="G_PROTEIN_RECEP_F1_1"/>
    <property type="match status" value="1"/>
</dbReference>
<dbReference type="InterPro" id="IPR017452">
    <property type="entry name" value="GPCR_Rhodpsn_7TM"/>
</dbReference>
<feature type="transmembrane region" description="Helical" evidence="7">
    <location>
        <begin position="44"/>
        <end position="68"/>
    </location>
</feature>
<evidence type="ECO:0000313" key="10">
    <source>
        <dbReference type="Proteomes" id="UP001163046"/>
    </source>
</evidence>
<dbReference type="EMBL" id="MU827808">
    <property type="protein sequence ID" value="KAJ7325335.1"/>
    <property type="molecule type" value="Genomic_DNA"/>
</dbReference>
<feature type="transmembrane region" description="Helical" evidence="7">
    <location>
        <begin position="162"/>
        <end position="183"/>
    </location>
</feature>
<dbReference type="Pfam" id="PF00001">
    <property type="entry name" value="7tm_1"/>
    <property type="match status" value="1"/>
</dbReference>
<feature type="domain" description="G-protein coupled receptors family 1 profile" evidence="8">
    <location>
        <begin position="60"/>
        <end position="301"/>
    </location>
</feature>
<accession>A0A9W9Y8S0</accession>
<evidence type="ECO:0000256" key="2">
    <source>
        <dbReference type="ARBA" id="ARBA00022475"/>
    </source>
</evidence>
<dbReference type="PROSITE" id="PS50262">
    <property type="entry name" value="G_PROTEIN_RECEP_F1_2"/>
    <property type="match status" value="1"/>
</dbReference>
<keyword evidence="4 7" id="KW-1133">Transmembrane helix</keyword>
<dbReference type="InterPro" id="IPR000276">
    <property type="entry name" value="GPCR_Rhodpsn"/>
</dbReference>
<evidence type="ECO:0000259" key="8">
    <source>
        <dbReference type="PROSITE" id="PS50262"/>
    </source>
</evidence>
<keyword evidence="6" id="KW-0675">Receptor</keyword>
<name>A0A9W9Y8S0_9CNID</name>
<evidence type="ECO:0000256" key="3">
    <source>
        <dbReference type="ARBA" id="ARBA00022692"/>
    </source>
</evidence>
<dbReference type="OrthoDB" id="9996086at2759"/>
<dbReference type="Proteomes" id="UP001163046">
    <property type="component" value="Unassembled WGS sequence"/>
</dbReference>
<keyword evidence="6" id="KW-0297">G-protein coupled receptor</keyword>
<reference evidence="9" key="1">
    <citation type="submission" date="2023-01" db="EMBL/GenBank/DDBJ databases">
        <title>Genome assembly of the deep-sea coral Lophelia pertusa.</title>
        <authorList>
            <person name="Herrera S."/>
            <person name="Cordes E."/>
        </authorList>
    </citation>
    <scope>NUCLEOTIDE SEQUENCE</scope>
    <source>
        <strain evidence="9">USNM1676648</strain>
        <tissue evidence="9">Polyp</tissue>
    </source>
</reference>
<evidence type="ECO:0000256" key="4">
    <source>
        <dbReference type="ARBA" id="ARBA00022989"/>
    </source>
</evidence>
<dbReference type="Gene3D" id="1.20.1070.10">
    <property type="entry name" value="Rhodopsin 7-helix transmembrane proteins"/>
    <property type="match status" value="1"/>
</dbReference>
<dbReference type="GO" id="GO:0005886">
    <property type="term" value="C:plasma membrane"/>
    <property type="evidence" value="ECO:0007669"/>
    <property type="project" value="UniProtKB-SubCell"/>
</dbReference>
<keyword evidence="3 6" id="KW-0812">Transmembrane</keyword>
<dbReference type="CDD" id="cd00637">
    <property type="entry name" value="7tm_classA_rhodopsin-like"/>
    <property type="match status" value="1"/>
</dbReference>
<keyword evidence="6" id="KW-0807">Transducer</keyword>
<comment type="caution">
    <text evidence="9">The sequence shown here is derived from an EMBL/GenBank/DDBJ whole genome shotgun (WGS) entry which is preliminary data.</text>
</comment>
<feature type="transmembrane region" description="Helical" evidence="7">
    <location>
        <begin position="245"/>
        <end position="270"/>
    </location>
</feature>
<dbReference type="SUPFAM" id="SSF81321">
    <property type="entry name" value="Family A G protein-coupled receptor-like"/>
    <property type="match status" value="1"/>
</dbReference>
<keyword evidence="10" id="KW-1185">Reference proteome</keyword>
<sequence length="369" mass="41914">MTLNFTGTSTTALSNHSVRENYFCFKILPDPEFDKVADRYTTNLVTGVINVVLSPFGVVANLLIVWVICRKVSLRTPLNLLLGCLAVSDFMVGLVVQPSYVAYRLTENQHMFVPCALRLFYSTGFFMCYGVSLVTLCSISCERFLALFFPLQYQHLIRYSRVIKLVIVIWIVNIILTVLQWAHNEVARGIHLVTWLLLLLTAVASQLRILPIIRRHQKQIKRLHSGGRPSCQRSISSHSQMQIKFAANIACIVAVYLAFNLPVLLITAFHQIILIDINTYNLYSWAETAAFLNSSVNPVICLWRVKAIRRAVRQLWPRAGNGRRVPGYLSSSEIPDNDVALVRFRRRQEPQLVFVNSAIFSTNAELSEK</sequence>
<dbReference type="AlphaFoldDB" id="A0A9W9Y8S0"/>